<keyword evidence="4" id="KW-1185">Reference proteome</keyword>
<feature type="signal peptide" evidence="1">
    <location>
        <begin position="1"/>
        <end position="21"/>
    </location>
</feature>
<sequence length="75" mass="8574">MKNISILFFFLLANIIASAHGSELPSEVNAICTKRYRFICITFLCNLKCEQEWDPTSTGKCTRFFVCECSKPCLK</sequence>
<dbReference type="AlphaFoldDB" id="A0A251S978"/>
<organism evidence="3 4">
    <name type="scientific">Helianthus annuus</name>
    <name type="common">Common sunflower</name>
    <dbReference type="NCBI Taxonomy" id="4232"/>
    <lineage>
        <taxon>Eukaryota</taxon>
        <taxon>Viridiplantae</taxon>
        <taxon>Streptophyta</taxon>
        <taxon>Embryophyta</taxon>
        <taxon>Tracheophyta</taxon>
        <taxon>Spermatophyta</taxon>
        <taxon>Magnoliopsida</taxon>
        <taxon>eudicotyledons</taxon>
        <taxon>Gunneridae</taxon>
        <taxon>Pentapetalae</taxon>
        <taxon>asterids</taxon>
        <taxon>campanulids</taxon>
        <taxon>Asterales</taxon>
        <taxon>Asteraceae</taxon>
        <taxon>Asteroideae</taxon>
        <taxon>Heliantheae alliance</taxon>
        <taxon>Heliantheae</taxon>
        <taxon>Helianthus</taxon>
    </lineage>
</organism>
<feature type="chain" id="PRO_5041060897" description="Knottin, scorpion toxin-like protein" evidence="1">
    <location>
        <begin position="22"/>
        <end position="75"/>
    </location>
</feature>
<protein>
    <recommendedName>
        <fullName evidence="5">Knottin, scorpion toxin-like protein</fullName>
    </recommendedName>
</protein>
<reference evidence="2 4" key="1">
    <citation type="journal article" date="2017" name="Nature">
        <title>The sunflower genome provides insights into oil metabolism, flowering and Asterid evolution.</title>
        <authorList>
            <person name="Badouin H."/>
            <person name="Gouzy J."/>
            <person name="Grassa C.J."/>
            <person name="Murat F."/>
            <person name="Staton S.E."/>
            <person name="Cottret L."/>
            <person name="Lelandais-Briere C."/>
            <person name="Owens G.L."/>
            <person name="Carrere S."/>
            <person name="Mayjonade B."/>
            <person name="Legrand L."/>
            <person name="Gill N."/>
            <person name="Kane N.C."/>
            <person name="Bowers J.E."/>
            <person name="Hubner S."/>
            <person name="Bellec A."/>
            <person name="Berard A."/>
            <person name="Berges H."/>
            <person name="Blanchet N."/>
            <person name="Boniface M.C."/>
            <person name="Brunel D."/>
            <person name="Catrice O."/>
            <person name="Chaidir N."/>
            <person name="Claudel C."/>
            <person name="Donnadieu C."/>
            <person name="Faraut T."/>
            <person name="Fievet G."/>
            <person name="Helmstetter N."/>
            <person name="King M."/>
            <person name="Knapp S.J."/>
            <person name="Lai Z."/>
            <person name="Le Paslier M.C."/>
            <person name="Lippi Y."/>
            <person name="Lorenzon L."/>
            <person name="Mandel J.R."/>
            <person name="Marage G."/>
            <person name="Marchand G."/>
            <person name="Marquand E."/>
            <person name="Bret-Mestries E."/>
            <person name="Morien E."/>
            <person name="Nambeesan S."/>
            <person name="Nguyen T."/>
            <person name="Pegot-Espagnet P."/>
            <person name="Pouilly N."/>
            <person name="Raftis F."/>
            <person name="Sallet E."/>
            <person name="Schiex T."/>
            <person name="Thomas J."/>
            <person name="Vandecasteele C."/>
            <person name="Vares D."/>
            <person name="Vear F."/>
            <person name="Vautrin S."/>
            <person name="Crespi M."/>
            <person name="Mangin B."/>
            <person name="Burke J.M."/>
            <person name="Salse J."/>
            <person name="Munos S."/>
            <person name="Vincourt P."/>
            <person name="Rieseberg L.H."/>
            <person name="Langlade N.B."/>
        </authorList>
    </citation>
    <scope>NUCLEOTIDE SEQUENCE [LARGE SCALE GENOMIC DNA]</scope>
    <source>
        <strain evidence="4">cv. SF193</strain>
        <tissue evidence="2">Leaves</tissue>
    </source>
</reference>
<dbReference type="InParanoid" id="A0A251S978"/>
<evidence type="ECO:0000313" key="2">
    <source>
        <dbReference type="EMBL" id="KAF5764067.1"/>
    </source>
</evidence>
<dbReference type="Proteomes" id="UP000215914">
    <property type="component" value="Chromosome 15"/>
</dbReference>
<reference evidence="3" key="2">
    <citation type="submission" date="2017-02" db="EMBL/GenBank/DDBJ databases">
        <title>Sunflower complete genome.</title>
        <authorList>
            <person name="Langlade N."/>
            <person name="Munos S."/>
        </authorList>
    </citation>
    <scope>NUCLEOTIDE SEQUENCE [LARGE SCALE GENOMIC DNA]</scope>
    <source>
        <tissue evidence="3">Leaves</tissue>
    </source>
</reference>
<evidence type="ECO:0000313" key="3">
    <source>
        <dbReference type="EMBL" id="OTF94825.1"/>
    </source>
</evidence>
<proteinExistence type="predicted"/>
<evidence type="ECO:0000256" key="1">
    <source>
        <dbReference type="SAM" id="SignalP"/>
    </source>
</evidence>
<dbReference type="EMBL" id="MNCJ02000330">
    <property type="protein sequence ID" value="KAF5764067.1"/>
    <property type="molecule type" value="Genomic_DNA"/>
</dbReference>
<dbReference type="EMBL" id="CM007904">
    <property type="protein sequence ID" value="OTF94825.1"/>
    <property type="molecule type" value="Genomic_DNA"/>
</dbReference>
<evidence type="ECO:0008006" key="5">
    <source>
        <dbReference type="Google" id="ProtNLM"/>
    </source>
</evidence>
<reference evidence="2" key="3">
    <citation type="submission" date="2020-06" db="EMBL/GenBank/DDBJ databases">
        <title>Helianthus annuus Genome sequencing and assembly Release 2.</title>
        <authorList>
            <person name="Gouzy J."/>
            <person name="Langlade N."/>
            <person name="Munos S."/>
        </authorList>
    </citation>
    <scope>NUCLEOTIDE SEQUENCE</scope>
    <source>
        <tissue evidence="2">Leaves</tissue>
    </source>
</reference>
<keyword evidence="1" id="KW-0732">Signal</keyword>
<evidence type="ECO:0000313" key="4">
    <source>
        <dbReference type="Proteomes" id="UP000215914"/>
    </source>
</evidence>
<accession>A0A251S978</accession>
<dbReference type="Gramene" id="mRNA:HanXRQr2_Chr15g0687681">
    <property type="protein sequence ID" value="mRNA:HanXRQr2_Chr15g0687681"/>
    <property type="gene ID" value="HanXRQr2_Chr15g0687681"/>
</dbReference>
<name>A0A251S978_HELAN</name>
<gene>
    <name evidence="3" type="ORF">HannXRQ_Chr15g0476331</name>
    <name evidence="2" type="ORF">HanXRQr2_Chr15g0687681</name>
</gene>